<dbReference type="PANTHER" id="PTHR13683:SF899">
    <property type="entry name" value="F-BOX PROTEIN INTERACTION DOMAIN PROTEIN"/>
    <property type="match status" value="1"/>
</dbReference>
<dbReference type="Pfam" id="PF14543">
    <property type="entry name" value="TAXi_N"/>
    <property type="match status" value="1"/>
</dbReference>
<evidence type="ECO:0000259" key="3">
    <source>
        <dbReference type="PROSITE" id="PS51767"/>
    </source>
</evidence>
<dbReference type="SUPFAM" id="SSF50630">
    <property type="entry name" value="Acid proteases"/>
    <property type="match status" value="1"/>
</dbReference>
<dbReference type="GO" id="GO:0004190">
    <property type="term" value="F:aspartic-type endopeptidase activity"/>
    <property type="evidence" value="ECO:0007669"/>
    <property type="project" value="InterPro"/>
</dbReference>
<comment type="similarity">
    <text evidence="1">Belongs to the peptidase A1 family.</text>
</comment>
<evidence type="ECO:0000256" key="2">
    <source>
        <dbReference type="SAM" id="Phobius"/>
    </source>
</evidence>
<comment type="caution">
    <text evidence="4">The sequence shown here is derived from an EMBL/GenBank/DDBJ whole genome shotgun (WGS) entry which is preliminary data.</text>
</comment>
<keyword evidence="2" id="KW-0812">Transmembrane</keyword>
<keyword evidence="2" id="KW-1133">Transmembrane helix</keyword>
<protein>
    <submittedName>
        <fullName evidence="4">Putative nepenthesin</fullName>
    </submittedName>
</protein>
<dbReference type="GO" id="GO:0006508">
    <property type="term" value="P:proteolysis"/>
    <property type="evidence" value="ECO:0007669"/>
    <property type="project" value="InterPro"/>
</dbReference>
<dbReference type="Gene3D" id="2.40.70.10">
    <property type="entry name" value="Acid Proteases"/>
    <property type="match status" value="1"/>
</dbReference>
<dbReference type="InterPro" id="IPR032861">
    <property type="entry name" value="TAXi_N"/>
</dbReference>
<dbReference type="InterPro" id="IPR033121">
    <property type="entry name" value="PEPTIDASE_A1"/>
</dbReference>
<dbReference type="InterPro" id="IPR021109">
    <property type="entry name" value="Peptidase_aspartic_dom_sf"/>
</dbReference>
<keyword evidence="2" id="KW-0472">Membrane</keyword>
<keyword evidence="5" id="KW-1185">Reference proteome</keyword>
<gene>
    <name evidence="4" type="ORF">Lalb_Chr08g0233561</name>
</gene>
<dbReference type="Proteomes" id="UP000447434">
    <property type="component" value="Chromosome 8"/>
</dbReference>
<dbReference type="PROSITE" id="PS51767">
    <property type="entry name" value="PEPTIDASE_A1"/>
    <property type="match status" value="1"/>
</dbReference>
<organism evidence="4 5">
    <name type="scientific">Lupinus albus</name>
    <name type="common">White lupine</name>
    <name type="synonym">Lupinus termis</name>
    <dbReference type="NCBI Taxonomy" id="3870"/>
    <lineage>
        <taxon>Eukaryota</taxon>
        <taxon>Viridiplantae</taxon>
        <taxon>Streptophyta</taxon>
        <taxon>Embryophyta</taxon>
        <taxon>Tracheophyta</taxon>
        <taxon>Spermatophyta</taxon>
        <taxon>Magnoliopsida</taxon>
        <taxon>eudicotyledons</taxon>
        <taxon>Gunneridae</taxon>
        <taxon>Pentapetalae</taxon>
        <taxon>rosids</taxon>
        <taxon>fabids</taxon>
        <taxon>Fabales</taxon>
        <taxon>Fabaceae</taxon>
        <taxon>Papilionoideae</taxon>
        <taxon>50 kb inversion clade</taxon>
        <taxon>genistoids sensu lato</taxon>
        <taxon>core genistoids</taxon>
        <taxon>Genisteae</taxon>
        <taxon>Lupinus</taxon>
    </lineage>
</organism>
<sequence>MELTQLREIDMKRHGRFLQSSAVNFPLTGSIFVGLYYTTVHLGSPPREFHVHIDTGSDFSWVSCVSYNGCPQTSDLLIKLNYFDPANSSTSSVIPCSHHNCAICSTNNNCSFDIEYEDGGRT</sequence>
<dbReference type="PANTHER" id="PTHR13683">
    <property type="entry name" value="ASPARTYL PROTEASES"/>
    <property type="match status" value="1"/>
</dbReference>
<evidence type="ECO:0000313" key="5">
    <source>
        <dbReference type="Proteomes" id="UP000447434"/>
    </source>
</evidence>
<dbReference type="AlphaFoldDB" id="A0A6A4Q3T6"/>
<feature type="transmembrane region" description="Helical" evidence="2">
    <location>
        <begin position="21"/>
        <end position="39"/>
    </location>
</feature>
<evidence type="ECO:0000256" key="1">
    <source>
        <dbReference type="ARBA" id="ARBA00007447"/>
    </source>
</evidence>
<dbReference type="OrthoDB" id="2747330at2759"/>
<reference evidence="5" key="1">
    <citation type="journal article" date="2020" name="Nat. Commun.">
        <title>Genome sequence of the cluster root forming white lupin.</title>
        <authorList>
            <person name="Hufnagel B."/>
            <person name="Marques A."/>
            <person name="Soriano A."/>
            <person name="Marques L."/>
            <person name="Divol F."/>
            <person name="Doumas P."/>
            <person name="Sallet E."/>
            <person name="Mancinotti D."/>
            <person name="Carrere S."/>
            <person name="Marande W."/>
            <person name="Arribat S."/>
            <person name="Keller J."/>
            <person name="Huneau C."/>
            <person name="Blein T."/>
            <person name="Aime D."/>
            <person name="Laguerre M."/>
            <person name="Taylor J."/>
            <person name="Schubert V."/>
            <person name="Nelson M."/>
            <person name="Geu-Flores F."/>
            <person name="Crespi M."/>
            <person name="Gallardo-Guerrero K."/>
            <person name="Delaux P.-M."/>
            <person name="Salse J."/>
            <person name="Berges H."/>
            <person name="Guyot R."/>
            <person name="Gouzy J."/>
            <person name="Peret B."/>
        </authorList>
    </citation>
    <scope>NUCLEOTIDE SEQUENCE [LARGE SCALE GENOMIC DNA]</scope>
    <source>
        <strain evidence="5">cv. Amiga</strain>
    </source>
</reference>
<dbReference type="InterPro" id="IPR001461">
    <property type="entry name" value="Aspartic_peptidase_A1"/>
</dbReference>
<name>A0A6A4Q3T6_LUPAL</name>
<accession>A0A6A4Q3T6</accession>
<feature type="domain" description="Peptidase A1" evidence="3">
    <location>
        <begin position="36"/>
        <end position="122"/>
    </location>
</feature>
<evidence type="ECO:0000313" key="4">
    <source>
        <dbReference type="EMBL" id="KAE9608259.1"/>
    </source>
</evidence>
<proteinExistence type="inferred from homology"/>
<dbReference type="EMBL" id="WOCE01000008">
    <property type="protein sequence ID" value="KAE9608259.1"/>
    <property type="molecule type" value="Genomic_DNA"/>
</dbReference>